<keyword evidence="1" id="KW-0175">Coiled coil</keyword>
<accession>A0A1U7DH21</accession>
<dbReference type="AlphaFoldDB" id="A0A1U7DH21"/>
<dbReference type="PANTHER" id="PTHR34982:SF1">
    <property type="entry name" value="FLAGELLAR ASSEMBLY PROTEIN FLIH"/>
    <property type="match status" value="1"/>
</dbReference>
<sequence length="251" mass="27295">MTLFARNFDHEREAEEAEARRLERARHTEEELQAAVALARAEGREEGRMQGMAEGQAAALQSLAARQTEALEALGPAISDLLSQAGAHRQALEAQSLDFALSLCERLIPELLRGHSRDRTAERVRRSLRLALGSSALRIHLAPTTLEALGPGIQAAAAARPDAPALHLLADPELDDGDMRAAWDNGQMEYSYERTCGQILDVLRRSRLVAIEEAPQTAPLTPPATKSAETKRATGVPPSDQSPPEEIQRHG</sequence>
<dbReference type="PANTHER" id="PTHR34982">
    <property type="entry name" value="YOP PROTEINS TRANSLOCATION PROTEIN L"/>
    <property type="match status" value="1"/>
</dbReference>
<evidence type="ECO:0000256" key="1">
    <source>
        <dbReference type="SAM" id="Coils"/>
    </source>
</evidence>
<protein>
    <submittedName>
        <fullName evidence="3">Uncharacterized protein</fullName>
    </submittedName>
</protein>
<name>A0A1U7DH21_9RHOB</name>
<accession>A0A2M9DEV1</accession>
<evidence type="ECO:0000313" key="4">
    <source>
        <dbReference type="Proteomes" id="UP000187266"/>
    </source>
</evidence>
<evidence type="ECO:0000256" key="2">
    <source>
        <dbReference type="SAM" id="MobiDB-lite"/>
    </source>
</evidence>
<organism evidence="3 4">
    <name type="scientific">Brevirhabdus pacifica</name>
    <dbReference type="NCBI Taxonomy" id="1267768"/>
    <lineage>
        <taxon>Bacteria</taxon>
        <taxon>Pseudomonadati</taxon>
        <taxon>Pseudomonadota</taxon>
        <taxon>Alphaproteobacteria</taxon>
        <taxon>Rhodobacterales</taxon>
        <taxon>Paracoccaceae</taxon>
        <taxon>Brevirhabdus</taxon>
    </lineage>
</organism>
<reference evidence="3 4" key="1">
    <citation type="submission" date="2017-01" db="EMBL/GenBank/DDBJ databases">
        <title>Genomic analysis of Xuhuaishuia manganoxidans DY6-4.</title>
        <authorList>
            <person name="Wang X."/>
        </authorList>
    </citation>
    <scope>NUCLEOTIDE SEQUENCE [LARGE SCALE GENOMIC DNA]</scope>
    <source>
        <strain evidence="3 4">DY6-4</strain>
    </source>
</reference>
<dbReference type="GO" id="GO:0005829">
    <property type="term" value="C:cytosol"/>
    <property type="evidence" value="ECO:0007669"/>
    <property type="project" value="TreeGrafter"/>
</dbReference>
<dbReference type="STRING" id="1267768.BV394_05280"/>
<gene>
    <name evidence="3" type="ORF">BV394_05280</name>
</gene>
<feature type="coiled-coil region" evidence="1">
    <location>
        <begin position="5"/>
        <end position="42"/>
    </location>
</feature>
<proteinExistence type="predicted"/>
<feature type="region of interest" description="Disordered" evidence="2">
    <location>
        <begin position="212"/>
        <end position="251"/>
    </location>
</feature>
<feature type="compositionally biased region" description="Low complexity" evidence="2">
    <location>
        <begin position="214"/>
        <end position="225"/>
    </location>
</feature>
<evidence type="ECO:0000313" key="3">
    <source>
        <dbReference type="EMBL" id="APX89199.1"/>
    </source>
</evidence>
<dbReference type="InterPro" id="IPR051472">
    <property type="entry name" value="T3SS_Stator/FliH"/>
</dbReference>
<dbReference type="RefSeq" id="WP_076979222.1">
    <property type="nucleotide sequence ID" value="NZ_CP019124.1"/>
</dbReference>
<keyword evidence="4" id="KW-1185">Reference proteome</keyword>
<dbReference type="Proteomes" id="UP000187266">
    <property type="component" value="Chromosome"/>
</dbReference>
<dbReference type="EMBL" id="CP019124">
    <property type="protein sequence ID" value="APX89199.1"/>
    <property type="molecule type" value="Genomic_DNA"/>
</dbReference>